<feature type="binding site" evidence="10">
    <location>
        <begin position="238"/>
        <end position="239"/>
    </location>
    <ligand>
        <name>S-adenosyl-L-methionine</name>
        <dbReference type="ChEBI" id="CHEBI:59789"/>
    </ligand>
</feature>
<gene>
    <name evidence="13" type="ORF">D9Q98_010416</name>
</gene>
<keyword evidence="14" id="KW-1185">Reference proteome</keyword>
<dbReference type="SUPFAM" id="SSF53335">
    <property type="entry name" value="S-adenosyl-L-methionine-dependent methyltransferases"/>
    <property type="match status" value="1"/>
</dbReference>
<dbReference type="EMBL" id="SIDB01000005">
    <property type="protein sequence ID" value="KAI3432832.1"/>
    <property type="molecule type" value="Genomic_DNA"/>
</dbReference>
<evidence type="ECO:0000256" key="10">
    <source>
        <dbReference type="HAMAP-Rule" id="MF_03152"/>
    </source>
</evidence>
<evidence type="ECO:0000256" key="4">
    <source>
        <dbReference type="ARBA" id="ARBA00022679"/>
    </source>
</evidence>
<dbReference type="EC" id="2.1.1.228" evidence="10"/>
<dbReference type="Pfam" id="PF02475">
    <property type="entry name" value="TRM5-TYW2_MTfase"/>
    <property type="match status" value="1"/>
</dbReference>
<dbReference type="FunFam" id="3.30.300.110:FF:000001">
    <property type="entry name" value="tRNA (guanine(37)-N1)-methyltransferase"/>
    <property type="match status" value="1"/>
</dbReference>
<evidence type="ECO:0000256" key="7">
    <source>
        <dbReference type="ARBA" id="ARBA00023128"/>
    </source>
</evidence>
<dbReference type="InterPro" id="IPR029063">
    <property type="entry name" value="SAM-dependent_MTases_sf"/>
</dbReference>
<evidence type="ECO:0000313" key="14">
    <source>
        <dbReference type="Proteomes" id="UP001055712"/>
    </source>
</evidence>
<evidence type="ECO:0000256" key="6">
    <source>
        <dbReference type="ARBA" id="ARBA00022694"/>
    </source>
</evidence>
<evidence type="ECO:0000313" key="13">
    <source>
        <dbReference type="EMBL" id="KAI3432832.1"/>
    </source>
</evidence>
<dbReference type="Gene3D" id="3.40.50.150">
    <property type="entry name" value="Vaccinia Virus protein VP39"/>
    <property type="match status" value="1"/>
</dbReference>
<dbReference type="InterPro" id="IPR025792">
    <property type="entry name" value="tRNA_Gua_MeTrfase_euk"/>
</dbReference>
<evidence type="ECO:0000256" key="3">
    <source>
        <dbReference type="ARBA" id="ARBA00022603"/>
    </source>
</evidence>
<evidence type="ECO:0000256" key="1">
    <source>
        <dbReference type="ARBA" id="ARBA00009775"/>
    </source>
</evidence>
<dbReference type="InterPro" id="IPR030382">
    <property type="entry name" value="MeTrfase_TRM5/TYW2"/>
</dbReference>
<evidence type="ECO:0000256" key="9">
    <source>
        <dbReference type="ARBA" id="ARBA00047783"/>
    </source>
</evidence>
<dbReference type="GO" id="GO:0052906">
    <property type="term" value="F:tRNA (guanine(37)-N1)-methyltransferase activity"/>
    <property type="evidence" value="ECO:0007669"/>
    <property type="project" value="UniProtKB-UniRule"/>
</dbReference>
<evidence type="ECO:0000256" key="8">
    <source>
        <dbReference type="ARBA" id="ARBA00023242"/>
    </source>
</evidence>
<evidence type="ECO:0000256" key="11">
    <source>
        <dbReference type="SAM" id="MobiDB-lite"/>
    </source>
</evidence>
<keyword evidence="8 10" id="KW-0539">Nucleus</keyword>
<dbReference type="AlphaFoldDB" id="A0A9D4TS56"/>
<comment type="similarity">
    <text evidence="10">Belongs to the TRM5 / TYW2 family.</text>
</comment>
<dbReference type="Gene3D" id="3.30.300.110">
    <property type="entry name" value="Met-10+ protein-like domains"/>
    <property type="match status" value="1"/>
</dbReference>
<dbReference type="InterPro" id="IPR056744">
    <property type="entry name" value="TRM5/TYW2-like_N"/>
</dbReference>
<keyword evidence="4 10" id="KW-0808">Transferase</keyword>
<evidence type="ECO:0000256" key="5">
    <source>
        <dbReference type="ARBA" id="ARBA00022691"/>
    </source>
</evidence>
<feature type="compositionally biased region" description="Polar residues" evidence="11">
    <location>
        <begin position="311"/>
        <end position="324"/>
    </location>
</feature>
<keyword evidence="3 10" id="KW-0489">Methyltransferase</keyword>
<comment type="catalytic activity">
    <reaction evidence="9 10">
        <text>guanosine(37) in tRNA + S-adenosyl-L-methionine = N(1)-methylguanosine(37) in tRNA + S-adenosyl-L-homocysteine + H(+)</text>
        <dbReference type="Rhea" id="RHEA:36899"/>
        <dbReference type="Rhea" id="RHEA-COMP:10145"/>
        <dbReference type="Rhea" id="RHEA-COMP:10147"/>
        <dbReference type="ChEBI" id="CHEBI:15378"/>
        <dbReference type="ChEBI" id="CHEBI:57856"/>
        <dbReference type="ChEBI" id="CHEBI:59789"/>
        <dbReference type="ChEBI" id="CHEBI:73542"/>
        <dbReference type="ChEBI" id="CHEBI:74269"/>
        <dbReference type="EC" id="2.1.1.228"/>
    </reaction>
</comment>
<feature type="region of interest" description="Disordered" evidence="11">
    <location>
        <begin position="290"/>
        <end position="325"/>
    </location>
</feature>
<keyword evidence="7 10" id="KW-0496">Mitochondrion</keyword>
<comment type="subunit">
    <text evidence="10">Monomer.</text>
</comment>
<dbReference type="HAMAP" id="MF_03152">
    <property type="entry name" value="TRM5"/>
    <property type="match status" value="1"/>
</dbReference>
<dbReference type="OrthoDB" id="408788at2759"/>
<comment type="similarity">
    <text evidence="1">Belongs to the class I-like SAM-binding methyltransferase superfamily. TRM5/TYW2 family.</text>
</comment>
<proteinExistence type="inferred from homology"/>
<organism evidence="13 14">
    <name type="scientific">Chlorella vulgaris</name>
    <name type="common">Green alga</name>
    <dbReference type="NCBI Taxonomy" id="3077"/>
    <lineage>
        <taxon>Eukaryota</taxon>
        <taxon>Viridiplantae</taxon>
        <taxon>Chlorophyta</taxon>
        <taxon>core chlorophytes</taxon>
        <taxon>Trebouxiophyceae</taxon>
        <taxon>Chlorellales</taxon>
        <taxon>Chlorellaceae</taxon>
        <taxon>Chlorella clade</taxon>
        <taxon>Chlorella</taxon>
    </lineage>
</organism>
<reference evidence="13" key="1">
    <citation type="journal article" date="2019" name="Plant J.">
        <title>Chlorella vulgaris genome assembly and annotation reveals the molecular basis for metabolic acclimation to high light conditions.</title>
        <authorList>
            <person name="Cecchin M."/>
            <person name="Marcolungo L."/>
            <person name="Rossato M."/>
            <person name="Girolomoni L."/>
            <person name="Cosentino E."/>
            <person name="Cuine S."/>
            <person name="Li-Beisson Y."/>
            <person name="Delledonne M."/>
            <person name="Ballottari M."/>
        </authorList>
    </citation>
    <scope>NUCLEOTIDE SEQUENCE</scope>
    <source>
        <strain evidence="13">211/11P</strain>
    </source>
</reference>
<dbReference type="Proteomes" id="UP001055712">
    <property type="component" value="Unassembled WGS sequence"/>
</dbReference>
<dbReference type="PROSITE" id="PS51684">
    <property type="entry name" value="SAM_MT_TRM5_TYW2"/>
    <property type="match status" value="1"/>
</dbReference>
<protein>
    <recommendedName>
        <fullName evidence="10">tRNA (guanine(37)-N1)-methyltransferase</fullName>
        <ecNumber evidence="10">2.1.1.228</ecNumber>
    </recommendedName>
    <alternativeName>
        <fullName evidence="10">M1G-methyltransferase</fullName>
    </alternativeName>
    <alternativeName>
        <fullName evidence="10">tRNA [GM37] methyltransferase</fullName>
    </alternativeName>
    <alternativeName>
        <fullName evidence="10">tRNA methyltransferase 5 homolog</fullName>
    </alternativeName>
</protein>
<feature type="domain" description="SAM-dependent methyltransferase TRM5/TYW2-type" evidence="12">
    <location>
        <begin position="111"/>
        <end position="419"/>
    </location>
</feature>
<feature type="binding site" evidence="10">
    <location>
        <begin position="266"/>
        <end position="267"/>
    </location>
    <ligand>
        <name>S-adenosyl-L-methionine</name>
        <dbReference type="ChEBI" id="CHEBI:59789"/>
    </ligand>
</feature>
<comment type="caution">
    <text evidence="13">The sequence shown here is derived from an EMBL/GenBank/DDBJ whole genome shotgun (WGS) entry which is preliminary data.</text>
</comment>
<dbReference type="InterPro" id="IPR056743">
    <property type="entry name" value="TRM5-TYW2-like_MTfase"/>
</dbReference>
<dbReference type="GO" id="GO:0002939">
    <property type="term" value="P:tRNA N1-guanine methylation"/>
    <property type="evidence" value="ECO:0007669"/>
    <property type="project" value="TreeGrafter"/>
</dbReference>
<dbReference type="GO" id="GO:0005759">
    <property type="term" value="C:mitochondrial matrix"/>
    <property type="evidence" value="ECO:0007669"/>
    <property type="project" value="UniProtKB-SubCell"/>
</dbReference>
<keyword evidence="5 10" id="KW-0949">S-adenosyl-L-methionine</keyword>
<sequence length="437" mass="48923">MTAIRIPKKEMTTHYMKLLSKYLFNKPRLRNVLEDPNDPNARLLLLEETLAESDLDSRKIDGAGPKTVAELIQVDGLQVTSAHVDVDYSYWPAHVVLRRLLPEGLEVPSSFESVGHIAHLNLREDLLPYKHVIGQVILDKNPRLKSVVNKLASIENEFRVFPMELLAGEDNMETEVRQHGARFKLDFKQVYWNSRLEGEHYRLTQLFNPGEVVLDAMAGIGPFAIPAARKGCLVYANDLNPASYKYLCTNISLNRLAGKVLPFNADGRAFMRQAAAGQLDLAAAETVLPADTKQSKQRNRQQKQQSAASTLVAQPDTQHAVPSSSHRRVFHHIVMNLPASAVEFLDALNGSFCPQVWQGQQLPLVHVYAFAKGEQELAGVRARIEASLGGQLDEEPKQHVVRDVAPGKIMLCLTFRMPASVAFTNVMRQDKRQKTQK</sequence>
<keyword evidence="6 10" id="KW-0819">tRNA processing</keyword>
<name>A0A9D4TS56_CHLVU</name>
<evidence type="ECO:0000259" key="12">
    <source>
        <dbReference type="PROSITE" id="PS51684"/>
    </source>
</evidence>
<dbReference type="GO" id="GO:0070901">
    <property type="term" value="P:mitochondrial tRNA methylation"/>
    <property type="evidence" value="ECO:0007669"/>
    <property type="project" value="UniProtKB-ARBA"/>
</dbReference>
<reference evidence="13" key="2">
    <citation type="submission" date="2020-11" db="EMBL/GenBank/DDBJ databases">
        <authorList>
            <person name="Cecchin M."/>
            <person name="Marcolungo L."/>
            <person name="Rossato M."/>
            <person name="Girolomoni L."/>
            <person name="Cosentino E."/>
            <person name="Cuine S."/>
            <person name="Li-Beisson Y."/>
            <person name="Delledonne M."/>
            <person name="Ballottari M."/>
        </authorList>
    </citation>
    <scope>NUCLEOTIDE SEQUENCE</scope>
    <source>
        <strain evidence="13">211/11P</strain>
        <tissue evidence="13">Whole cell</tissue>
    </source>
</reference>
<feature type="binding site" evidence="10">
    <location>
        <position position="336"/>
    </location>
    <ligand>
        <name>S-adenosyl-L-methionine</name>
        <dbReference type="ChEBI" id="CHEBI:59789"/>
    </ligand>
</feature>
<comment type="subcellular location">
    <subcellularLocation>
        <location evidence="10">Mitochondrion matrix</location>
    </subcellularLocation>
    <subcellularLocation>
        <location evidence="10">Nucleus</location>
    </subcellularLocation>
    <subcellularLocation>
        <location evidence="10">Cytoplasm</location>
    </subcellularLocation>
    <text evidence="10">Predominantly in the mitochondria and in the nucleus.</text>
</comment>
<dbReference type="GO" id="GO:0005634">
    <property type="term" value="C:nucleus"/>
    <property type="evidence" value="ECO:0007669"/>
    <property type="project" value="UniProtKB-SubCell"/>
</dbReference>
<accession>A0A9D4TS56</accession>
<dbReference type="Pfam" id="PF25133">
    <property type="entry name" value="TYW2_N_2"/>
    <property type="match status" value="1"/>
</dbReference>
<dbReference type="PANTHER" id="PTHR23245">
    <property type="entry name" value="TRNA METHYLTRANSFERASE"/>
    <property type="match status" value="1"/>
</dbReference>
<dbReference type="PANTHER" id="PTHR23245:SF36">
    <property type="entry name" value="TRNA (GUANINE(37)-N1)-METHYLTRANSFERASE"/>
    <property type="match status" value="1"/>
</dbReference>
<evidence type="ECO:0000256" key="2">
    <source>
        <dbReference type="ARBA" id="ARBA00022490"/>
    </source>
</evidence>
<keyword evidence="2 10" id="KW-0963">Cytoplasm</keyword>
<comment type="function">
    <text evidence="10">Specifically methylates the N1 position of guanosine-37 in various cytoplasmic and mitochondrial tRNAs. Methylation is not dependent on the nature of the nucleoside 5' of the target nucleoside. This is the first step in the biosynthesis of wybutosine (yW), a modified base adjacent to the anticodon of tRNAs and required for accurate decoding.</text>
</comment>
<feature type="binding site" evidence="10">
    <location>
        <position position="200"/>
    </location>
    <ligand>
        <name>S-adenosyl-L-methionine</name>
        <dbReference type="ChEBI" id="CHEBI:59789"/>
    </ligand>
</feature>